<keyword evidence="1" id="KW-1133">Transmembrane helix</keyword>
<proteinExistence type="predicted"/>
<name>A0A2N9AKZ3_METEX</name>
<accession>A0A2N9AKZ3</accession>
<gene>
    <name evidence="2" type="ORF">TK0001_1419</name>
</gene>
<organism evidence="2 3">
    <name type="scientific">Methylorubrum extorquens</name>
    <name type="common">Methylobacterium dichloromethanicum</name>
    <name type="synonym">Methylobacterium extorquens</name>
    <dbReference type="NCBI Taxonomy" id="408"/>
    <lineage>
        <taxon>Bacteria</taxon>
        <taxon>Pseudomonadati</taxon>
        <taxon>Pseudomonadota</taxon>
        <taxon>Alphaproteobacteria</taxon>
        <taxon>Hyphomicrobiales</taxon>
        <taxon>Methylobacteriaceae</taxon>
        <taxon>Methylorubrum</taxon>
    </lineage>
</organism>
<dbReference type="EMBL" id="LT962688">
    <property type="protein sequence ID" value="SOR28021.1"/>
    <property type="molecule type" value="Genomic_DNA"/>
</dbReference>
<protein>
    <submittedName>
        <fullName evidence="2">Uncharacterized protein</fullName>
    </submittedName>
</protein>
<keyword evidence="1" id="KW-0472">Membrane</keyword>
<evidence type="ECO:0000256" key="1">
    <source>
        <dbReference type="SAM" id="Phobius"/>
    </source>
</evidence>
<feature type="transmembrane region" description="Helical" evidence="1">
    <location>
        <begin position="37"/>
        <end position="60"/>
    </location>
</feature>
<keyword evidence="1" id="KW-0812">Transmembrane</keyword>
<evidence type="ECO:0000313" key="3">
    <source>
        <dbReference type="Proteomes" id="UP000233769"/>
    </source>
</evidence>
<feature type="transmembrane region" description="Helical" evidence="1">
    <location>
        <begin position="6"/>
        <end position="25"/>
    </location>
</feature>
<dbReference type="AlphaFoldDB" id="A0A2N9AKZ3"/>
<dbReference type="Proteomes" id="UP000233769">
    <property type="component" value="Chromosome tk0001"/>
</dbReference>
<sequence>MRLSRTGFAFCAMYLSASIAIWTYASSIAADPKGTFVLMQIPIVFAHAAAWKLGLLPLMASLPNMVVWALLFLPTLAAIYSIGWAVGLFFEALRPRA</sequence>
<feature type="transmembrane region" description="Helical" evidence="1">
    <location>
        <begin position="66"/>
        <end position="90"/>
    </location>
</feature>
<evidence type="ECO:0000313" key="2">
    <source>
        <dbReference type="EMBL" id="SOR28021.1"/>
    </source>
</evidence>
<reference evidence="3" key="1">
    <citation type="submission" date="2017-10" db="EMBL/GenBank/DDBJ databases">
        <authorList>
            <person name="Regsiter A."/>
            <person name="William W."/>
        </authorList>
    </citation>
    <scope>NUCLEOTIDE SEQUENCE [LARGE SCALE GENOMIC DNA]</scope>
</reference>